<feature type="region of interest" description="Disordered" evidence="1">
    <location>
        <begin position="32"/>
        <end position="91"/>
    </location>
</feature>
<proteinExistence type="predicted"/>
<dbReference type="AlphaFoldDB" id="A0A166EP27"/>
<dbReference type="Proteomes" id="UP000076532">
    <property type="component" value="Unassembled WGS sequence"/>
</dbReference>
<dbReference type="EMBL" id="KV417598">
    <property type="protein sequence ID" value="KZP15957.1"/>
    <property type="molecule type" value="Genomic_DNA"/>
</dbReference>
<organism evidence="2 3">
    <name type="scientific">Athelia psychrophila</name>
    <dbReference type="NCBI Taxonomy" id="1759441"/>
    <lineage>
        <taxon>Eukaryota</taxon>
        <taxon>Fungi</taxon>
        <taxon>Dikarya</taxon>
        <taxon>Basidiomycota</taxon>
        <taxon>Agaricomycotina</taxon>
        <taxon>Agaricomycetes</taxon>
        <taxon>Agaricomycetidae</taxon>
        <taxon>Atheliales</taxon>
        <taxon>Atheliaceae</taxon>
        <taxon>Athelia</taxon>
    </lineage>
</organism>
<name>A0A166EP27_9AGAM</name>
<sequence length="129" mass="13860">MYAGLGAAQTAVLTLTLPSLGPGARIRLARGHLKRHQRRPVPTSIPRLFPPQRRTERGGVLPHHRYPSPCAASPPPRPARRTRPPLRGARPFPILSPITSLGIATMGDMGANMGMGSVIANMVAWRAVP</sequence>
<evidence type="ECO:0000313" key="2">
    <source>
        <dbReference type="EMBL" id="KZP15957.1"/>
    </source>
</evidence>
<gene>
    <name evidence="2" type="ORF">FIBSPDRAFT_866382</name>
</gene>
<evidence type="ECO:0000256" key="1">
    <source>
        <dbReference type="SAM" id="MobiDB-lite"/>
    </source>
</evidence>
<evidence type="ECO:0000313" key="3">
    <source>
        <dbReference type="Proteomes" id="UP000076532"/>
    </source>
</evidence>
<accession>A0A166EP27</accession>
<protein>
    <submittedName>
        <fullName evidence="2">Uncharacterized protein</fullName>
    </submittedName>
</protein>
<reference evidence="2 3" key="1">
    <citation type="journal article" date="2016" name="Mol. Biol. Evol.">
        <title>Comparative Genomics of Early-Diverging Mushroom-Forming Fungi Provides Insights into the Origins of Lignocellulose Decay Capabilities.</title>
        <authorList>
            <person name="Nagy L.G."/>
            <person name="Riley R."/>
            <person name="Tritt A."/>
            <person name="Adam C."/>
            <person name="Daum C."/>
            <person name="Floudas D."/>
            <person name="Sun H."/>
            <person name="Yadav J.S."/>
            <person name="Pangilinan J."/>
            <person name="Larsson K.H."/>
            <person name="Matsuura K."/>
            <person name="Barry K."/>
            <person name="Labutti K."/>
            <person name="Kuo R."/>
            <person name="Ohm R.A."/>
            <person name="Bhattacharya S.S."/>
            <person name="Shirouzu T."/>
            <person name="Yoshinaga Y."/>
            <person name="Martin F.M."/>
            <person name="Grigoriev I.V."/>
            <person name="Hibbett D.S."/>
        </authorList>
    </citation>
    <scope>NUCLEOTIDE SEQUENCE [LARGE SCALE GENOMIC DNA]</scope>
    <source>
        <strain evidence="2 3">CBS 109695</strain>
    </source>
</reference>
<keyword evidence="3" id="KW-1185">Reference proteome</keyword>